<dbReference type="EMBL" id="LT670818">
    <property type="protein sequence ID" value="SHH69889.1"/>
    <property type="molecule type" value="Genomic_DNA"/>
</dbReference>
<dbReference type="PANTHER" id="PTHR43163">
    <property type="entry name" value="DIPEPTIDE TRANSPORT SYSTEM PERMEASE PROTEIN DPPB-RELATED"/>
    <property type="match status" value="1"/>
</dbReference>
<reference evidence="9 10" key="1">
    <citation type="submission" date="2016-11" db="EMBL/GenBank/DDBJ databases">
        <authorList>
            <person name="Jaros S."/>
            <person name="Januszkiewicz K."/>
            <person name="Wedrychowicz H."/>
        </authorList>
    </citation>
    <scope>NUCLEOTIDE SEQUENCE [LARGE SCALE GENOMIC DNA]</scope>
    <source>
        <strain evidence="9 10">GAS242</strain>
    </source>
</reference>
<keyword evidence="4 7" id="KW-0812">Transmembrane</keyword>
<dbReference type="OrthoDB" id="9805855at2"/>
<feature type="transmembrane region" description="Helical" evidence="7">
    <location>
        <begin position="291"/>
        <end position="314"/>
    </location>
</feature>
<evidence type="ECO:0000256" key="5">
    <source>
        <dbReference type="ARBA" id="ARBA00022989"/>
    </source>
</evidence>
<evidence type="ECO:0000259" key="8">
    <source>
        <dbReference type="PROSITE" id="PS50928"/>
    </source>
</evidence>
<evidence type="ECO:0000256" key="1">
    <source>
        <dbReference type="ARBA" id="ARBA00004651"/>
    </source>
</evidence>
<sequence>MRILRLAGRRLAASIPTLFLILIGIFVLLQFAPGDTVDAMMAQMGGGDAATARELRHFYGLDLSIPLQLGNYLWRLVRLDLGFSSIYGKPVASVILERLPPTILLMTASLSFAFFFGLLFGVIAARGVNKWPDTLISITGLIFYATPSFWFGLMAIVVFSIYLQWLPAGGFEDIGAVQTGLWRTIDIARHLVLPTLTLGLIFLAIYLRIMRASMLEVLNLDFVRTARAKGLDETRVVTRHVLRNALLPMVTLIGLQAGTMLGGSVVVESVFSLPGLGRLAYESVVQRDLNTLLGIVFVSALLVIIVNFAVDLIYARLDPRIMAEG</sequence>
<evidence type="ECO:0000256" key="2">
    <source>
        <dbReference type="ARBA" id="ARBA00022448"/>
    </source>
</evidence>
<keyword evidence="5 7" id="KW-1133">Transmembrane helix</keyword>
<accession>A0A1M5V3N1</accession>
<protein>
    <submittedName>
        <fullName evidence="9">Peptide/nickel transport system permease protein</fullName>
    </submittedName>
</protein>
<dbReference type="GO" id="GO:0005886">
    <property type="term" value="C:plasma membrane"/>
    <property type="evidence" value="ECO:0007669"/>
    <property type="project" value="UniProtKB-SubCell"/>
</dbReference>
<dbReference type="InterPro" id="IPR000515">
    <property type="entry name" value="MetI-like"/>
</dbReference>
<evidence type="ECO:0000256" key="6">
    <source>
        <dbReference type="ARBA" id="ARBA00023136"/>
    </source>
</evidence>
<dbReference type="SUPFAM" id="SSF161098">
    <property type="entry name" value="MetI-like"/>
    <property type="match status" value="1"/>
</dbReference>
<dbReference type="Gene3D" id="1.10.3720.10">
    <property type="entry name" value="MetI-like"/>
    <property type="match status" value="1"/>
</dbReference>
<dbReference type="PROSITE" id="PS50928">
    <property type="entry name" value="ABC_TM1"/>
    <property type="match status" value="1"/>
</dbReference>
<keyword evidence="6 7" id="KW-0472">Membrane</keyword>
<comment type="similarity">
    <text evidence="7">Belongs to the binding-protein-dependent transport system permease family.</text>
</comment>
<dbReference type="Pfam" id="PF00528">
    <property type="entry name" value="BPD_transp_1"/>
    <property type="match status" value="1"/>
</dbReference>
<evidence type="ECO:0000313" key="9">
    <source>
        <dbReference type="EMBL" id="SHH69889.1"/>
    </source>
</evidence>
<feature type="transmembrane region" description="Helical" evidence="7">
    <location>
        <begin position="245"/>
        <end position="271"/>
    </location>
</feature>
<dbReference type="CDD" id="cd06261">
    <property type="entry name" value="TM_PBP2"/>
    <property type="match status" value="1"/>
</dbReference>
<feature type="transmembrane region" description="Helical" evidence="7">
    <location>
        <begin position="135"/>
        <end position="163"/>
    </location>
</feature>
<dbReference type="RefSeq" id="WP_079572459.1">
    <property type="nucleotide sequence ID" value="NZ_LT670818.1"/>
</dbReference>
<dbReference type="GO" id="GO:0055085">
    <property type="term" value="P:transmembrane transport"/>
    <property type="evidence" value="ECO:0007669"/>
    <property type="project" value="InterPro"/>
</dbReference>
<dbReference type="InterPro" id="IPR035906">
    <property type="entry name" value="MetI-like_sf"/>
</dbReference>
<organism evidence="9 10">
    <name type="scientific">Bradyrhizobium erythrophlei</name>
    <dbReference type="NCBI Taxonomy" id="1437360"/>
    <lineage>
        <taxon>Bacteria</taxon>
        <taxon>Pseudomonadati</taxon>
        <taxon>Pseudomonadota</taxon>
        <taxon>Alphaproteobacteria</taxon>
        <taxon>Hyphomicrobiales</taxon>
        <taxon>Nitrobacteraceae</taxon>
        <taxon>Bradyrhizobium</taxon>
    </lineage>
</organism>
<feature type="transmembrane region" description="Helical" evidence="7">
    <location>
        <begin position="12"/>
        <end position="32"/>
    </location>
</feature>
<dbReference type="AlphaFoldDB" id="A0A1M5V3N1"/>
<evidence type="ECO:0000256" key="3">
    <source>
        <dbReference type="ARBA" id="ARBA00022475"/>
    </source>
</evidence>
<feature type="transmembrane region" description="Helical" evidence="7">
    <location>
        <begin position="187"/>
        <end position="207"/>
    </location>
</feature>
<evidence type="ECO:0000313" key="10">
    <source>
        <dbReference type="Proteomes" id="UP000190675"/>
    </source>
</evidence>
<keyword evidence="2 7" id="KW-0813">Transport</keyword>
<feature type="transmembrane region" description="Helical" evidence="7">
    <location>
        <begin position="103"/>
        <end position="123"/>
    </location>
</feature>
<gene>
    <name evidence="9" type="ORF">SAMN05444169_8884</name>
</gene>
<dbReference type="Proteomes" id="UP000190675">
    <property type="component" value="Chromosome I"/>
</dbReference>
<name>A0A1M5V3N1_9BRAD</name>
<evidence type="ECO:0000256" key="7">
    <source>
        <dbReference type="RuleBase" id="RU363032"/>
    </source>
</evidence>
<comment type="subcellular location">
    <subcellularLocation>
        <location evidence="1 7">Cell membrane</location>
        <topology evidence="1 7">Multi-pass membrane protein</topology>
    </subcellularLocation>
</comment>
<evidence type="ECO:0000256" key="4">
    <source>
        <dbReference type="ARBA" id="ARBA00022692"/>
    </source>
</evidence>
<dbReference type="PANTHER" id="PTHR43163:SF9">
    <property type="entry name" value="ABC TRANSPORTER PERMEASE PROTEIN"/>
    <property type="match status" value="1"/>
</dbReference>
<keyword evidence="3" id="KW-1003">Cell membrane</keyword>
<feature type="domain" description="ABC transmembrane type-1" evidence="8">
    <location>
        <begin position="99"/>
        <end position="314"/>
    </location>
</feature>
<proteinExistence type="inferred from homology"/>